<keyword evidence="1" id="KW-0732">Signal</keyword>
<evidence type="ECO:0000313" key="2">
    <source>
        <dbReference type="EMBL" id="MPC39459.1"/>
    </source>
</evidence>
<dbReference type="Proteomes" id="UP000324222">
    <property type="component" value="Unassembled WGS sequence"/>
</dbReference>
<name>A0A5B7F2K6_PORTR</name>
<reference evidence="2 3" key="1">
    <citation type="submission" date="2019-05" db="EMBL/GenBank/DDBJ databases">
        <title>Another draft genome of Portunus trituberculatus and its Hox gene families provides insights of decapod evolution.</title>
        <authorList>
            <person name="Jeong J.-H."/>
            <person name="Song I."/>
            <person name="Kim S."/>
            <person name="Choi T."/>
            <person name="Kim D."/>
            <person name="Ryu S."/>
            <person name="Kim W."/>
        </authorList>
    </citation>
    <scope>NUCLEOTIDE SEQUENCE [LARGE SCALE GENOMIC DNA]</scope>
    <source>
        <tissue evidence="2">Muscle</tissue>
    </source>
</reference>
<dbReference type="EMBL" id="VSRR010004370">
    <property type="protein sequence ID" value="MPC39459.1"/>
    <property type="molecule type" value="Genomic_DNA"/>
</dbReference>
<feature type="signal peptide" evidence="1">
    <location>
        <begin position="1"/>
        <end position="21"/>
    </location>
</feature>
<accession>A0A5B7F2K6</accession>
<comment type="caution">
    <text evidence="2">The sequence shown here is derived from an EMBL/GenBank/DDBJ whole genome shotgun (WGS) entry which is preliminary data.</text>
</comment>
<evidence type="ECO:0000256" key="1">
    <source>
        <dbReference type="SAM" id="SignalP"/>
    </source>
</evidence>
<gene>
    <name evidence="2" type="ORF">E2C01_032996</name>
</gene>
<proteinExistence type="predicted"/>
<protein>
    <submittedName>
        <fullName evidence="2">Uncharacterized protein</fullName>
    </submittedName>
</protein>
<evidence type="ECO:0000313" key="3">
    <source>
        <dbReference type="Proteomes" id="UP000324222"/>
    </source>
</evidence>
<sequence length="168" mass="17851">MTVWNAVVMAVMHGRVLWSVAVHGRREKGAPPTLDVSLKASQLLHVSLPLHVGHGARDVVAEVPVCAGVQTVDAGNVRRRHSLALPDMCTGHNRKDNWLSSAFGKPNHRVVHDAAVVVGKTCVANIAQAPPASEEISDIGHPDGRLVNVDVIVSVKPLVLVSDAESVK</sequence>
<organism evidence="2 3">
    <name type="scientific">Portunus trituberculatus</name>
    <name type="common">Swimming crab</name>
    <name type="synonym">Neptunus trituberculatus</name>
    <dbReference type="NCBI Taxonomy" id="210409"/>
    <lineage>
        <taxon>Eukaryota</taxon>
        <taxon>Metazoa</taxon>
        <taxon>Ecdysozoa</taxon>
        <taxon>Arthropoda</taxon>
        <taxon>Crustacea</taxon>
        <taxon>Multicrustacea</taxon>
        <taxon>Malacostraca</taxon>
        <taxon>Eumalacostraca</taxon>
        <taxon>Eucarida</taxon>
        <taxon>Decapoda</taxon>
        <taxon>Pleocyemata</taxon>
        <taxon>Brachyura</taxon>
        <taxon>Eubrachyura</taxon>
        <taxon>Portunoidea</taxon>
        <taxon>Portunidae</taxon>
        <taxon>Portuninae</taxon>
        <taxon>Portunus</taxon>
    </lineage>
</organism>
<feature type="chain" id="PRO_5022800612" evidence="1">
    <location>
        <begin position="22"/>
        <end position="168"/>
    </location>
</feature>
<keyword evidence="3" id="KW-1185">Reference proteome</keyword>
<dbReference type="AlphaFoldDB" id="A0A5B7F2K6"/>